<evidence type="ECO:0008006" key="9">
    <source>
        <dbReference type="Google" id="ProtNLM"/>
    </source>
</evidence>
<feature type="transmembrane region" description="Helical" evidence="6">
    <location>
        <begin position="151"/>
        <end position="170"/>
    </location>
</feature>
<feature type="transmembrane region" description="Helical" evidence="6">
    <location>
        <begin position="47"/>
        <end position="64"/>
    </location>
</feature>
<reference evidence="7 8" key="1">
    <citation type="submission" date="2020-03" db="EMBL/GenBank/DDBJ databases">
        <title>Sphingomonas sp. nov., isolated from fish.</title>
        <authorList>
            <person name="Hyun D.-W."/>
            <person name="Bae J.-W."/>
        </authorList>
    </citation>
    <scope>NUCLEOTIDE SEQUENCE [LARGE SCALE GENOMIC DNA]</scope>
    <source>
        <strain evidence="7 8">HDW15B</strain>
    </source>
</reference>
<comment type="subcellular location">
    <subcellularLocation>
        <location evidence="1">Cell membrane</location>
        <topology evidence="1">Multi-pass membrane protein</topology>
    </subcellularLocation>
</comment>
<feature type="transmembrane region" description="Helical" evidence="6">
    <location>
        <begin position="12"/>
        <end position="35"/>
    </location>
</feature>
<accession>A0A6G7YRT6</accession>
<dbReference type="GO" id="GO:0005886">
    <property type="term" value="C:plasma membrane"/>
    <property type="evidence" value="ECO:0007669"/>
    <property type="project" value="UniProtKB-SubCell"/>
</dbReference>
<feature type="transmembrane region" description="Helical" evidence="6">
    <location>
        <begin position="85"/>
        <end position="107"/>
    </location>
</feature>
<keyword evidence="4 6" id="KW-1133">Transmembrane helix</keyword>
<evidence type="ECO:0000313" key="8">
    <source>
        <dbReference type="Proteomes" id="UP000503222"/>
    </source>
</evidence>
<dbReference type="AlphaFoldDB" id="A0A6G7YRT6"/>
<evidence type="ECO:0000313" key="7">
    <source>
        <dbReference type="EMBL" id="QIK79455.1"/>
    </source>
</evidence>
<evidence type="ECO:0000256" key="4">
    <source>
        <dbReference type="ARBA" id="ARBA00022989"/>
    </source>
</evidence>
<organism evidence="7 8">
    <name type="scientific">Sphingomonas piscis</name>
    <dbReference type="NCBI Taxonomy" id="2714943"/>
    <lineage>
        <taxon>Bacteria</taxon>
        <taxon>Pseudomonadati</taxon>
        <taxon>Pseudomonadota</taxon>
        <taxon>Alphaproteobacteria</taxon>
        <taxon>Sphingomonadales</taxon>
        <taxon>Sphingomonadaceae</taxon>
        <taxon>Sphingomonas</taxon>
    </lineage>
</organism>
<feature type="transmembrane region" description="Helical" evidence="6">
    <location>
        <begin position="176"/>
        <end position="198"/>
    </location>
</feature>
<proteinExistence type="predicted"/>
<keyword evidence="2" id="KW-1003">Cell membrane</keyword>
<keyword evidence="8" id="KW-1185">Reference proteome</keyword>
<protein>
    <recommendedName>
        <fullName evidence="9">Polysaccharide biosynthesis protein C-terminal domain-containing protein</fullName>
    </recommendedName>
</protein>
<feature type="transmembrane region" description="Helical" evidence="6">
    <location>
        <begin position="393"/>
        <end position="410"/>
    </location>
</feature>
<dbReference type="KEGG" id="spii:G7077_11615"/>
<evidence type="ECO:0000256" key="1">
    <source>
        <dbReference type="ARBA" id="ARBA00004651"/>
    </source>
</evidence>
<dbReference type="PANTHER" id="PTHR30250:SF11">
    <property type="entry name" value="O-ANTIGEN TRANSPORTER-RELATED"/>
    <property type="match status" value="1"/>
</dbReference>
<dbReference type="RefSeq" id="WP_166411842.1">
    <property type="nucleotide sequence ID" value="NZ_CP049869.1"/>
</dbReference>
<name>A0A6G7YRT6_9SPHN</name>
<evidence type="ECO:0000256" key="6">
    <source>
        <dbReference type="SAM" id="Phobius"/>
    </source>
</evidence>
<feature type="transmembrane region" description="Helical" evidence="6">
    <location>
        <begin position="369"/>
        <end position="387"/>
    </location>
</feature>
<keyword evidence="3 6" id="KW-0812">Transmembrane</keyword>
<keyword evidence="5 6" id="KW-0472">Membrane</keyword>
<feature type="transmembrane region" description="Helical" evidence="6">
    <location>
        <begin position="304"/>
        <end position="327"/>
    </location>
</feature>
<evidence type="ECO:0000256" key="3">
    <source>
        <dbReference type="ARBA" id="ARBA00022692"/>
    </source>
</evidence>
<dbReference type="EMBL" id="CP049869">
    <property type="protein sequence ID" value="QIK79455.1"/>
    <property type="molecule type" value="Genomic_DNA"/>
</dbReference>
<feature type="transmembrane region" description="Helical" evidence="6">
    <location>
        <begin position="260"/>
        <end position="284"/>
    </location>
</feature>
<dbReference type="Proteomes" id="UP000503222">
    <property type="component" value="Chromosome"/>
</dbReference>
<evidence type="ECO:0000256" key="2">
    <source>
        <dbReference type="ARBA" id="ARBA00022475"/>
    </source>
</evidence>
<dbReference type="InterPro" id="IPR050833">
    <property type="entry name" value="Poly_Biosynth_Transport"/>
</dbReference>
<gene>
    <name evidence="7" type="ORF">G7077_11615</name>
</gene>
<dbReference type="PANTHER" id="PTHR30250">
    <property type="entry name" value="PST FAMILY PREDICTED COLANIC ACID TRANSPORTER"/>
    <property type="match status" value="1"/>
</dbReference>
<feature type="transmembrane region" description="Helical" evidence="6">
    <location>
        <begin position="219"/>
        <end position="240"/>
    </location>
</feature>
<feature type="transmembrane region" description="Helical" evidence="6">
    <location>
        <begin position="119"/>
        <end position="139"/>
    </location>
</feature>
<sequence length="444" mass="47860">MPSLSALLTKRGIAGSASLLLRLASLAGKLALSLYMGKFFPLSELGLYGLAFGAVMLAIVLLGFRVDYILAREILGMDEDRQRRAGMSVLALYLGSFVLAAPLAVLALTTSGEGGSVRFLLLIYLLCGVEAYANFLYTITIALKRPALANALFFIRSGLWTAPAMVISYLDPNYRTVGFVLGCWLAGAGTSVVLNLWFMRRQLLGRIGLIAEGWLEMRAVIGGAFLVWIGSVAVTLGQYLDRFVLASYLTLEDVGVATFYTSFTSAALTLVQSATTTVTFPVLIEHFDAGDMDRFKRELRKTAVTAAALCFVILLGLAGAMLLMGGTLGKPELLAAFPAFVLLLIATFIRTHAETLYYGLFVERQHRAIWLGNLLFLAVSLLLNLLLVPMLGLNGLGIAAIVAALAIYLWRSLALRRGPAATDLRRGSADAEWRVASEGEEPAA</sequence>
<evidence type="ECO:0000256" key="5">
    <source>
        <dbReference type="ARBA" id="ARBA00023136"/>
    </source>
</evidence>